<keyword evidence="1" id="KW-1133">Transmembrane helix</keyword>
<comment type="caution">
    <text evidence="2">The sequence shown here is derived from an EMBL/GenBank/DDBJ whole genome shotgun (WGS) entry which is preliminary data.</text>
</comment>
<organism evidence="2 3">
    <name type="scientific">Cotesia congregata filamentous virus 1</name>
    <dbReference type="NCBI Taxonomy" id="3064291"/>
    <lineage>
        <taxon>Viruses</taxon>
        <taxon>Viruses incertae sedis</taxon>
        <taxon>Naldaviricetes</taxon>
        <taxon>Lefavirales</taxon>
        <taxon>Filamentoviridae</taxon>
        <taxon>Betafilamentovirus</taxon>
        <taxon>Betafilamentovirus cocongregatae</taxon>
    </lineage>
</organism>
<keyword evidence="3" id="KW-1185">Reference proteome</keyword>
<evidence type="ECO:0000313" key="2">
    <source>
        <dbReference type="EMBL" id="CAJ2002120.1"/>
    </source>
</evidence>
<name>A0ABC8QS60_9VIRU</name>
<protein>
    <submittedName>
        <fullName evidence="2">Per os infectivity factor pif-5</fullName>
    </submittedName>
</protein>
<sequence length="367" mass="40128">MLLRALTKWIKPLSSGLSHQKAQRIITKELRMVASRSSKSGGLLIDVIQKSVRIVGNVVHVGKSAVSDFVKHIFNGNFISALKQLGLAAKPGDAFVKYLSKQRMLDTSFRLSRADEISKNLKTHFPEFEALSKIKAGSREEADLLKNINLNVTTPKTKNWLTLKNSLLAAGLSLGAGGLVALVQAYQTNLSGCIKHYVNQTTGKYEMCRITNASCNFKPPSAVNFVGISECEPALLHPTVRQANCLGVSAGASSQCVHCFSEQGDPALTPEINDDDGVFTVGEENVIYKCHQPTFLQAFSMLLAQKADGVLSDLEKLKKKSESLMSQIYEAIKFAIPIVVVLATILGYSYIYFTYYKETVAAATEEL</sequence>
<keyword evidence="1" id="KW-0472">Membrane</keyword>
<dbReference type="EMBL" id="CAUOPR010000001">
    <property type="protein sequence ID" value="CAJ2002120.1"/>
    <property type="molecule type" value="Genomic_DNA"/>
</dbReference>
<evidence type="ECO:0000313" key="3">
    <source>
        <dbReference type="Proteomes" id="UP001642380"/>
    </source>
</evidence>
<feature type="transmembrane region" description="Helical" evidence="1">
    <location>
        <begin position="328"/>
        <end position="351"/>
    </location>
</feature>
<keyword evidence="1" id="KW-0812">Transmembrane</keyword>
<reference evidence="2 3" key="1">
    <citation type="submission" date="2024-01" db="EMBL/GenBank/DDBJ databases">
        <authorList>
            <person name="Guinet B."/>
        </authorList>
    </citation>
    <scope>NUCLEOTIDE SEQUENCE [LARGE SCALE GENOMIC DNA]</scope>
</reference>
<proteinExistence type="predicted"/>
<dbReference type="Proteomes" id="UP001642380">
    <property type="component" value="Unassembled WGS sequence"/>
</dbReference>
<evidence type="ECO:0000256" key="1">
    <source>
        <dbReference type="SAM" id="Phobius"/>
    </source>
</evidence>
<accession>A0ABC8QS60</accession>
<gene>
    <name evidence="2" type="ORF">CCFV1_ORF074</name>
</gene>